<feature type="domain" description="Peptidase C14 caspase" evidence="1">
    <location>
        <begin position="4"/>
        <end position="266"/>
    </location>
</feature>
<dbReference type="AlphaFoldDB" id="A0A4Y9EQ31"/>
<dbReference type="SUPFAM" id="SSF52129">
    <property type="entry name" value="Caspase-like"/>
    <property type="match status" value="1"/>
</dbReference>
<dbReference type="Gene3D" id="3.40.50.1820">
    <property type="entry name" value="alpha/beta hydrolase"/>
    <property type="match status" value="1"/>
</dbReference>
<gene>
    <name evidence="3" type="ORF">EUV02_01410</name>
</gene>
<dbReference type="GO" id="GO:0005737">
    <property type="term" value="C:cytoplasm"/>
    <property type="evidence" value="ECO:0007669"/>
    <property type="project" value="TreeGrafter"/>
</dbReference>
<evidence type="ECO:0008006" key="5">
    <source>
        <dbReference type="Google" id="ProtNLM"/>
    </source>
</evidence>
<dbReference type="Proteomes" id="UP000297737">
    <property type="component" value="Unassembled WGS sequence"/>
</dbReference>
<dbReference type="InterPro" id="IPR029058">
    <property type="entry name" value="AB_hydrolase_fold"/>
</dbReference>
<dbReference type="Pfam" id="PF24096">
    <property type="entry name" value="DUF7379"/>
    <property type="match status" value="1"/>
</dbReference>
<reference evidence="3 4" key="1">
    <citation type="submission" date="2019-02" db="EMBL/GenBank/DDBJ databases">
        <title>Polymorphobacter sp. isolated from the lake at the Tibet of China.</title>
        <authorList>
            <person name="Li A."/>
        </authorList>
    </citation>
    <scope>NUCLEOTIDE SEQUENCE [LARGE SCALE GENOMIC DNA]</scope>
    <source>
        <strain evidence="3 4">DJ1R-1</strain>
    </source>
</reference>
<dbReference type="EMBL" id="SIHO01000001">
    <property type="protein sequence ID" value="TFU05715.1"/>
    <property type="molecule type" value="Genomic_DNA"/>
</dbReference>
<dbReference type="SUPFAM" id="SSF53474">
    <property type="entry name" value="alpha/beta-Hydrolases"/>
    <property type="match status" value="1"/>
</dbReference>
<feature type="domain" description="DUF7379" evidence="2">
    <location>
        <begin position="812"/>
        <end position="976"/>
    </location>
</feature>
<organism evidence="3 4">
    <name type="scientific">Glacieibacterium arshaanense</name>
    <dbReference type="NCBI Taxonomy" id="2511025"/>
    <lineage>
        <taxon>Bacteria</taxon>
        <taxon>Pseudomonadati</taxon>
        <taxon>Pseudomonadota</taxon>
        <taxon>Alphaproteobacteria</taxon>
        <taxon>Sphingomonadales</taxon>
        <taxon>Sphingosinicellaceae</taxon>
        <taxon>Glacieibacterium</taxon>
    </lineage>
</organism>
<evidence type="ECO:0000313" key="3">
    <source>
        <dbReference type="EMBL" id="TFU05715.1"/>
    </source>
</evidence>
<name>A0A4Y9EQ31_9SPHN</name>
<dbReference type="PANTHER" id="PTHR48104">
    <property type="entry name" value="METACASPASE-4"/>
    <property type="match status" value="1"/>
</dbReference>
<dbReference type="InterPro" id="IPR050452">
    <property type="entry name" value="Metacaspase"/>
</dbReference>
<dbReference type="GO" id="GO:0004197">
    <property type="term" value="F:cysteine-type endopeptidase activity"/>
    <property type="evidence" value="ECO:0007669"/>
    <property type="project" value="InterPro"/>
</dbReference>
<accession>A0A4Y9EQ31</accession>
<dbReference type="InterPro" id="IPR055803">
    <property type="entry name" value="DUF7379"/>
</dbReference>
<proteinExistence type="predicted"/>
<sequence length="1074" mass="114724">MPKTYALLVGINDYPTETRVAKLQGCVTDVENFHGWLKANVAAEDLDVLVLTDAAATRAAVIDGFRKHLGKARKGDVAVFHYCGHGARSLSAPDFAEYFPVGKDEGLVCIDSRMPGGRDLADKELAVLIAELGTHAPHISIILDCCHSGSGTRSADKIMGARTRATYEVTADRPLETYIDGYYAKLKAQGQPLTIPATPHILLAACERNQEAQETQDVGNHAGVFTTTLCEVLGKSRGDLSYADLFVRCRAAVRSRADNQNPQFEAVGSFDAQSGFLGRTSRSAAARYSVYHAADGWTLDCGAIHGLPTDPGKPVTLALFPEDAQGTRAGGAVAVQIGPQKSLIKLDFASDEATRYRAEITSLPVAPLLLAFDGDDALRAALQTSFATESASPLALAAPAAVTDYALGVSGGQLQLVQRATGIVVASARFDDAKPADAAAALLPALRHVAAWERSLALANPTTQMETSLVDFDFHSPQLDDGKAPASAAREFTIEVGGEQLPLGKLTVTNRTNQLLHAVLAYYSPDFGVSILRNEPIGEDGVPVTMWGGDSIGFTLEPTQNSSIENFKLFVSTEQVDDFLLAMEPLKMAQTRGIGSVLPVKTYSNEWFTRGCRVRVVRRMATTGTGDVSVAKGRITIKGHPSVTASIALSAATPPTRGLGAAPDFYRALERQGLDLVNFANTRGEGENVLELTGITNTAALKTDPLKIEVDIPLADNEAILPVVFDGEHVLFAGDAYKDDAGKTQISISELPAAAISTRSLTGAIKMYFFKTYLKAGNVNLLRRVEYLEDGSFAYCATEKDDKHVAAAKNILLLVHGIIGDTEGMAAGVKECGVADKFDLVLTYDYESLNTLIADTARSLQAQMAQVGIDANDGKSLTMLVHSMGGLVSRWFIEREGGKHAVDHLVMCGTPNNGSPFGRIDGARKIAKVLTGLAMNYIPTVVPVASVLMLALNRSAKVTPALEQMNPDSDFIKTLNKSEDPGIRYTILAGNVDEYQEPSDAFFAKMIAKVGQNDVFEMLFAQKPNDIAVGVESILGVGTGRATVPVRTNIACHHLNYFVSANGQKALTTVAWDG</sequence>
<dbReference type="OrthoDB" id="556502at2"/>
<evidence type="ECO:0000259" key="1">
    <source>
        <dbReference type="Pfam" id="PF00656"/>
    </source>
</evidence>
<dbReference type="Gene3D" id="3.40.50.1460">
    <property type="match status" value="1"/>
</dbReference>
<dbReference type="GO" id="GO:0006508">
    <property type="term" value="P:proteolysis"/>
    <property type="evidence" value="ECO:0007669"/>
    <property type="project" value="InterPro"/>
</dbReference>
<protein>
    <recommendedName>
        <fullName evidence="5">Caspase family protein</fullName>
    </recommendedName>
</protein>
<dbReference type="InterPro" id="IPR029030">
    <property type="entry name" value="Caspase-like_dom_sf"/>
</dbReference>
<keyword evidence="4" id="KW-1185">Reference proteome</keyword>
<evidence type="ECO:0000313" key="4">
    <source>
        <dbReference type="Proteomes" id="UP000297737"/>
    </source>
</evidence>
<dbReference type="PANTHER" id="PTHR48104:SF30">
    <property type="entry name" value="METACASPASE-1"/>
    <property type="match status" value="1"/>
</dbReference>
<comment type="caution">
    <text evidence="3">The sequence shown here is derived from an EMBL/GenBank/DDBJ whole genome shotgun (WGS) entry which is preliminary data.</text>
</comment>
<dbReference type="Pfam" id="PF00656">
    <property type="entry name" value="Peptidase_C14"/>
    <property type="match status" value="1"/>
</dbReference>
<evidence type="ECO:0000259" key="2">
    <source>
        <dbReference type="Pfam" id="PF24096"/>
    </source>
</evidence>
<dbReference type="InterPro" id="IPR011600">
    <property type="entry name" value="Pept_C14_caspase"/>
</dbReference>
<dbReference type="RefSeq" id="WP_135244440.1">
    <property type="nucleotide sequence ID" value="NZ_SIHO01000001.1"/>
</dbReference>